<dbReference type="AlphaFoldDB" id="A0A6P7G2U9"/>
<feature type="transmembrane region" description="Helical" evidence="1">
    <location>
        <begin position="191"/>
        <end position="212"/>
    </location>
</feature>
<feature type="transmembrane region" description="Helical" evidence="1">
    <location>
        <begin position="152"/>
        <end position="171"/>
    </location>
</feature>
<protein>
    <submittedName>
        <fullName evidence="5">Post-GPI attachment to proteins factor 2-like isoform X1</fullName>
    </submittedName>
</protein>
<reference evidence="5" key="1">
    <citation type="submission" date="2025-04" db="UniProtKB">
        <authorList>
            <consortium name="RefSeq"/>
        </authorList>
    </citation>
    <scope>IDENTIFICATION</scope>
    <source>
        <tissue evidence="5">Whole insect</tissue>
    </source>
</reference>
<keyword evidence="4" id="KW-1185">Reference proteome</keyword>
<sequence length="274" mass="31524">MFSLLEHTKEERFHVHYRLSFKQVCLITVSCPFLALIVCFITAYIYQYDDIHETHCRVFNIVPSISAITGISPQRYIWRISIAFHVGPRLIISAVYRAYHLTLINPLAQKEVQEKAQFWLNVAFWLNVIETGSLCGVTYISNRENYAIHEKLFITFMVSSLTHMLACIQGMKAVADTRDVTQNTQINSCLYLKQLLFNVSILMTVGLVGFFLQHRLLCHRMAFSMFALCEYIIALANMAFHVTVILDFPTEHFMVAKQLHTQEGDSKSASLKLD</sequence>
<dbReference type="FunCoup" id="A0A6P7G2U9">
    <property type="interactions" value="24"/>
</dbReference>
<name>A0A6P7G2U9_DIAVI</name>
<keyword evidence="1" id="KW-0812">Transmembrane</keyword>
<dbReference type="GO" id="GO:0000139">
    <property type="term" value="C:Golgi membrane"/>
    <property type="evidence" value="ECO:0007669"/>
    <property type="project" value="InterPro"/>
</dbReference>
<dbReference type="EnsemblMetazoa" id="XM_050651243.1">
    <property type="protein sequence ID" value="XP_050507200.1"/>
    <property type="gene ID" value="LOC126884908"/>
</dbReference>
<keyword evidence="1" id="KW-1133">Transmembrane helix</keyword>
<dbReference type="RefSeq" id="XP_028138930.1">
    <property type="nucleotide sequence ID" value="XM_028283129.1"/>
</dbReference>
<evidence type="ECO:0000313" key="5">
    <source>
        <dbReference type="RefSeq" id="XP_028138930.1"/>
    </source>
</evidence>
<dbReference type="InterPro" id="IPR019402">
    <property type="entry name" value="CWH43_N"/>
</dbReference>
<dbReference type="InterPro" id="IPR039545">
    <property type="entry name" value="PGAP2"/>
</dbReference>
<evidence type="ECO:0000259" key="2">
    <source>
        <dbReference type="Pfam" id="PF10277"/>
    </source>
</evidence>
<gene>
    <name evidence="5" type="primary">LOC114333261</name>
</gene>
<feature type="transmembrane region" description="Helical" evidence="1">
    <location>
        <begin position="20"/>
        <end position="46"/>
    </location>
</feature>
<dbReference type="OrthoDB" id="68581at2759"/>
<dbReference type="Proteomes" id="UP001652700">
    <property type="component" value="Unplaced"/>
</dbReference>
<organism evidence="5">
    <name type="scientific">Diabrotica virgifera virgifera</name>
    <name type="common">western corn rootworm</name>
    <dbReference type="NCBI Taxonomy" id="50390"/>
    <lineage>
        <taxon>Eukaryota</taxon>
        <taxon>Metazoa</taxon>
        <taxon>Ecdysozoa</taxon>
        <taxon>Arthropoda</taxon>
        <taxon>Hexapoda</taxon>
        <taxon>Insecta</taxon>
        <taxon>Pterygota</taxon>
        <taxon>Neoptera</taxon>
        <taxon>Endopterygota</taxon>
        <taxon>Coleoptera</taxon>
        <taxon>Polyphaga</taxon>
        <taxon>Cucujiformia</taxon>
        <taxon>Chrysomeloidea</taxon>
        <taxon>Chrysomelidae</taxon>
        <taxon>Galerucinae</taxon>
        <taxon>Diabroticina</taxon>
        <taxon>Diabroticites</taxon>
        <taxon>Diabrotica</taxon>
    </lineage>
</organism>
<dbReference type="InParanoid" id="A0A6P7G2U9"/>
<proteinExistence type="predicted"/>
<dbReference type="GO" id="GO:0006506">
    <property type="term" value="P:GPI anchor biosynthetic process"/>
    <property type="evidence" value="ECO:0007669"/>
    <property type="project" value="TreeGrafter"/>
</dbReference>
<feature type="transmembrane region" description="Helical" evidence="1">
    <location>
        <begin position="118"/>
        <end position="140"/>
    </location>
</feature>
<keyword evidence="1" id="KW-0472">Membrane</keyword>
<accession>A0A6P7G2U9</accession>
<feature type="transmembrane region" description="Helical" evidence="1">
    <location>
        <begin position="224"/>
        <end position="246"/>
    </location>
</feature>
<dbReference type="PANTHER" id="PTHR12892:SF17">
    <property type="entry name" value="POST-GPI ATTACHMENT TO PROTEINS FACTOR 2-LIKE"/>
    <property type="match status" value="1"/>
</dbReference>
<dbReference type="Pfam" id="PF10277">
    <property type="entry name" value="Frag1"/>
    <property type="match status" value="1"/>
</dbReference>
<reference evidence="3" key="2">
    <citation type="submission" date="2025-05" db="UniProtKB">
        <authorList>
            <consortium name="EnsemblMetazoa"/>
        </authorList>
    </citation>
    <scope>IDENTIFICATION</scope>
</reference>
<evidence type="ECO:0000313" key="4">
    <source>
        <dbReference type="Proteomes" id="UP001652700"/>
    </source>
</evidence>
<feature type="domain" description="CWH43-like N-terminal" evidence="2">
    <location>
        <begin position="21"/>
        <end position="250"/>
    </location>
</feature>
<evidence type="ECO:0000313" key="3">
    <source>
        <dbReference type="EnsemblMetazoa" id="XP_050507200.1"/>
    </source>
</evidence>
<dbReference type="GO" id="GO:0005789">
    <property type="term" value="C:endoplasmic reticulum membrane"/>
    <property type="evidence" value="ECO:0007669"/>
    <property type="project" value="TreeGrafter"/>
</dbReference>
<evidence type="ECO:0000256" key="1">
    <source>
        <dbReference type="SAM" id="Phobius"/>
    </source>
</evidence>
<dbReference type="PANTHER" id="PTHR12892">
    <property type="entry name" value="FGF RECEPTOR ACTIVATING PROTEIN 1"/>
    <property type="match status" value="1"/>
</dbReference>